<dbReference type="EMBL" id="WMLF01000389">
    <property type="protein sequence ID" value="MBB1246012.1"/>
    <property type="molecule type" value="Genomic_DNA"/>
</dbReference>
<name>A0ABR6EL20_9ACTN</name>
<evidence type="ECO:0000256" key="1">
    <source>
        <dbReference type="SAM" id="MobiDB-lite"/>
    </source>
</evidence>
<feature type="non-terminal residue" evidence="2">
    <location>
        <position position="1"/>
    </location>
</feature>
<evidence type="ECO:0000313" key="2">
    <source>
        <dbReference type="EMBL" id="MBB1246012.1"/>
    </source>
</evidence>
<reference evidence="3" key="1">
    <citation type="journal article" date="2020" name="Syst. Appl. Microbiol.">
        <title>Streptomyces alkaliterrae sp. nov., isolated from an alkaline soil, and emended descriptions of Streptomyces alkaliphilus, Streptomyces calidiresistens and Streptomyces durbertensis.</title>
        <authorList>
            <person name="Swiecimska M."/>
            <person name="Golinska P."/>
            <person name="Nouioui I."/>
            <person name="Wypij M."/>
            <person name="Rai M."/>
            <person name="Sangal V."/>
            <person name="Goodfellow M."/>
        </authorList>
    </citation>
    <scope>NUCLEOTIDE SEQUENCE [LARGE SCALE GENOMIC DNA]</scope>
    <source>
        <strain evidence="3">DSM 104538</strain>
    </source>
</reference>
<feature type="region of interest" description="Disordered" evidence="1">
    <location>
        <begin position="1"/>
        <end position="100"/>
    </location>
</feature>
<feature type="compositionally biased region" description="Basic and acidic residues" evidence="1">
    <location>
        <begin position="60"/>
        <end position="78"/>
    </location>
</feature>
<sequence>ITGFHRGPAAVVEPAGPPAPATANGHRTTPLIPPPPPLDIASEGERPRLPRRRKQQHLVPELRTDPPARTHQEEEFSSHDPGLMAAFRRGASLADDTDDL</sequence>
<organism evidence="2 3">
    <name type="scientific">Streptomyces durbertensis</name>
    <dbReference type="NCBI Taxonomy" id="2448886"/>
    <lineage>
        <taxon>Bacteria</taxon>
        <taxon>Bacillati</taxon>
        <taxon>Actinomycetota</taxon>
        <taxon>Actinomycetes</taxon>
        <taxon>Kitasatosporales</taxon>
        <taxon>Streptomycetaceae</taxon>
        <taxon>Streptomyces</taxon>
    </lineage>
</organism>
<comment type="caution">
    <text evidence="2">The sequence shown here is derived from an EMBL/GenBank/DDBJ whole genome shotgun (WGS) entry which is preliminary data.</text>
</comment>
<dbReference type="GO" id="GO:0005524">
    <property type="term" value="F:ATP binding"/>
    <property type="evidence" value="ECO:0007669"/>
    <property type="project" value="UniProtKB-KW"/>
</dbReference>
<accession>A0ABR6EL20</accession>
<keyword evidence="2" id="KW-0067">ATP-binding</keyword>
<gene>
    <name evidence="2" type="ORF">GL263_21005</name>
</gene>
<evidence type="ECO:0000313" key="3">
    <source>
        <dbReference type="Proteomes" id="UP000766698"/>
    </source>
</evidence>
<proteinExistence type="predicted"/>
<protein>
    <submittedName>
        <fullName evidence="2">ATP-binding protein</fullName>
    </submittedName>
</protein>
<dbReference type="Proteomes" id="UP000766698">
    <property type="component" value="Unassembled WGS sequence"/>
</dbReference>
<keyword evidence="2" id="KW-0547">Nucleotide-binding</keyword>
<keyword evidence="3" id="KW-1185">Reference proteome</keyword>